<dbReference type="AlphaFoldDB" id="A0A3E5A2B9"/>
<accession>A0A3E5A2B9</accession>
<proteinExistence type="predicted"/>
<evidence type="ECO:0000313" key="2">
    <source>
        <dbReference type="EMBL" id="RGN02272.1"/>
    </source>
</evidence>
<comment type="caution">
    <text evidence="2">The sequence shown here is derived from an EMBL/GenBank/DDBJ whole genome shotgun (WGS) entry which is preliminary data.</text>
</comment>
<dbReference type="GO" id="GO:0042173">
    <property type="term" value="P:regulation of sporulation resulting in formation of a cellular spore"/>
    <property type="evidence" value="ECO:0007669"/>
    <property type="project" value="InterPro"/>
</dbReference>
<dbReference type="EMBL" id="QRHZ01000003">
    <property type="protein sequence ID" value="RHG18043.1"/>
    <property type="molecule type" value="Genomic_DNA"/>
</dbReference>
<dbReference type="Gene3D" id="1.10.10.10">
    <property type="entry name" value="Winged helix-like DNA-binding domain superfamily/Winged helix DNA-binding domain"/>
    <property type="match status" value="1"/>
</dbReference>
<dbReference type="InterPro" id="IPR016032">
    <property type="entry name" value="Sig_transdc_resp-reg_C-effctor"/>
</dbReference>
<keyword evidence="2" id="KW-0396">Initiation factor</keyword>
<dbReference type="GO" id="GO:0005737">
    <property type="term" value="C:cytoplasm"/>
    <property type="evidence" value="ECO:0007669"/>
    <property type="project" value="InterPro"/>
</dbReference>
<dbReference type="Proteomes" id="UP000261222">
    <property type="component" value="Unassembled WGS sequence"/>
</dbReference>
<dbReference type="GO" id="GO:0005509">
    <property type="term" value="F:calcium ion binding"/>
    <property type="evidence" value="ECO:0007669"/>
    <property type="project" value="InterPro"/>
</dbReference>
<protein>
    <submittedName>
        <fullName evidence="2">Sporulation initiation factor Spo0A</fullName>
    </submittedName>
</protein>
<reference evidence="4 5" key="1">
    <citation type="submission" date="2018-08" db="EMBL/GenBank/DDBJ databases">
        <title>A genome reference for cultivated species of the human gut microbiota.</title>
        <authorList>
            <person name="Zou Y."/>
            <person name="Xue W."/>
            <person name="Luo G."/>
        </authorList>
    </citation>
    <scope>NUCLEOTIDE SEQUENCE [LARGE SCALE GENOMIC DNA]</scope>
    <source>
        <strain evidence="3 5">AM22-9LB</strain>
        <strain evidence="2 4">OM06-11AA</strain>
    </source>
</reference>
<dbReference type="EMBL" id="QSUB01000009">
    <property type="protein sequence ID" value="RGN02272.1"/>
    <property type="molecule type" value="Genomic_DNA"/>
</dbReference>
<dbReference type="GO" id="GO:0003677">
    <property type="term" value="F:DNA binding"/>
    <property type="evidence" value="ECO:0007669"/>
    <property type="project" value="InterPro"/>
</dbReference>
<feature type="domain" description="Sporulation initiation factor Spo0A C-terminal" evidence="1">
    <location>
        <begin position="15"/>
        <end position="113"/>
    </location>
</feature>
<dbReference type="GO" id="GO:0003743">
    <property type="term" value="F:translation initiation factor activity"/>
    <property type="evidence" value="ECO:0007669"/>
    <property type="project" value="UniProtKB-KW"/>
</dbReference>
<evidence type="ECO:0000313" key="4">
    <source>
        <dbReference type="Proteomes" id="UP000261222"/>
    </source>
</evidence>
<sequence>MRKQEKAEGEHMRKVYRLIRQLGMTSKYKGYYYVAEAVMMSMELQDYPIKITKDIYPYLAKKFKSTPVNIEHDIRTVINVCWTANKETMDRIAGYPLRYRPTNSEFVDMLAYYLIQTELDAEDAIEEAKKNLTACQNPIDVFEKISELQNPM</sequence>
<dbReference type="GO" id="GO:0003700">
    <property type="term" value="F:DNA-binding transcription factor activity"/>
    <property type="evidence" value="ECO:0007669"/>
    <property type="project" value="InterPro"/>
</dbReference>
<organism evidence="2 4">
    <name type="scientific">Blautia obeum</name>
    <dbReference type="NCBI Taxonomy" id="40520"/>
    <lineage>
        <taxon>Bacteria</taxon>
        <taxon>Bacillati</taxon>
        <taxon>Bacillota</taxon>
        <taxon>Clostridia</taxon>
        <taxon>Lachnospirales</taxon>
        <taxon>Lachnospiraceae</taxon>
        <taxon>Blautia</taxon>
    </lineage>
</organism>
<evidence type="ECO:0000259" key="1">
    <source>
        <dbReference type="Pfam" id="PF08769"/>
    </source>
</evidence>
<dbReference type="Proteomes" id="UP000284220">
    <property type="component" value="Unassembled WGS sequence"/>
</dbReference>
<gene>
    <name evidence="3" type="ORF">DW272_08545</name>
    <name evidence="2" type="ORF">DXB81_15755</name>
</gene>
<dbReference type="SUPFAM" id="SSF46894">
    <property type="entry name" value="C-terminal effector domain of the bipartite response regulators"/>
    <property type="match status" value="1"/>
</dbReference>
<evidence type="ECO:0000313" key="3">
    <source>
        <dbReference type="EMBL" id="RHG18043.1"/>
    </source>
</evidence>
<name>A0A3E5A2B9_9FIRM</name>
<dbReference type="InterPro" id="IPR014879">
    <property type="entry name" value="Spo0A_C"/>
</dbReference>
<keyword evidence="2" id="KW-0648">Protein biosynthesis</keyword>
<dbReference type="InterPro" id="IPR036388">
    <property type="entry name" value="WH-like_DNA-bd_sf"/>
</dbReference>
<dbReference type="Pfam" id="PF08769">
    <property type="entry name" value="Spo0A_C"/>
    <property type="match status" value="1"/>
</dbReference>
<evidence type="ECO:0000313" key="5">
    <source>
        <dbReference type="Proteomes" id="UP000284220"/>
    </source>
</evidence>